<dbReference type="Proteomes" id="UP000069850">
    <property type="component" value="Chromosome 1"/>
</dbReference>
<organism evidence="2 3">
    <name type="scientific">Methanoculleus bourgensis</name>
    <dbReference type="NCBI Taxonomy" id="83986"/>
    <lineage>
        <taxon>Archaea</taxon>
        <taxon>Methanobacteriati</taxon>
        <taxon>Methanobacteriota</taxon>
        <taxon>Stenosarchaea group</taxon>
        <taxon>Methanomicrobia</taxon>
        <taxon>Methanomicrobiales</taxon>
        <taxon>Methanomicrobiaceae</taxon>
        <taxon>Methanoculleus</taxon>
    </lineage>
</organism>
<evidence type="ECO:0000313" key="3">
    <source>
        <dbReference type="Proteomes" id="UP000069850"/>
    </source>
</evidence>
<dbReference type="Pfam" id="PF17253">
    <property type="entry name" value="DUF5320"/>
    <property type="match status" value="1"/>
</dbReference>
<dbReference type="KEGG" id="mema:MMAB1_0308"/>
<dbReference type="EMBL" id="LT158599">
    <property type="protein sequence ID" value="CVK31525.1"/>
    <property type="molecule type" value="Genomic_DNA"/>
</dbReference>
<evidence type="ECO:0008006" key="4">
    <source>
        <dbReference type="Google" id="ProtNLM"/>
    </source>
</evidence>
<feature type="region of interest" description="Disordered" evidence="1">
    <location>
        <begin position="1"/>
        <end position="88"/>
    </location>
</feature>
<dbReference type="InterPro" id="IPR035205">
    <property type="entry name" value="DUF5320"/>
</dbReference>
<gene>
    <name evidence="2" type="ORF">MMAB1_0308</name>
</gene>
<sequence>MGNIYQQRKEKMPGFDGTGPRGMGPMTGRRMGRCVQPPQPLAEGSPAGETSETTPKAPVQQPQVYGLGRGGIPWGCGRGFGGGRRRRW</sequence>
<evidence type="ECO:0000256" key="1">
    <source>
        <dbReference type="SAM" id="MobiDB-lite"/>
    </source>
</evidence>
<name>A0A0X3BJ50_9EURY</name>
<proteinExistence type="predicted"/>
<reference evidence="2 3" key="1">
    <citation type="submission" date="2016-01" db="EMBL/GenBank/DDBJ databases">
        <authorList>
            <person name="Manzoor S."/>
        </authorList>
    </citation>
    <scope>NUCLEOTIDE SEQUENCE [LARGE SCALE GENOMIC DNA]</scope>
    <source>
        <strain evidence="2">Methanoculleus sp MAB1</strain>
    </source>
</reference>
<dbReference type="AlphaFoldDB" id="A0A0X3BJ50"/>
<feature type="compositionally biased region" description="Gly residues" evidence="1">
    <location>
        <begin position="67"/>
        <end position="82"/>
    </location>
</feature>
<protein>
    <recommendedName>
        <fullName evidence="4">DUF5320 domain-containing protein</fullName>
    </recommendedName>
</protein>
<accession>A0A0X3BJ50</accession>
<evidence type="ECO:0000313" key="2">
    <source>
        <dbReference type="EMBL" id="CVK31525.1"/>
    </source>
</evidence>